<dbReference type="InterPro" id="IPR036086">
    <property type="entry name" value="ParB/Sulfiredoxin_sf"/>
</dbReference>
<evidence type="ECO:0000313" key="6">
    <source>
        <dbReference type="EMBL" id="OGY66227.1"/>
    </source>
</evidence>
<evidence type="ECO:0000256" key="2">
    <source>
        <dbReference type="ARBA" id="ARBA00022829"/>
    </source>
</evidence>
<dbReference type="InterPro" id="IPR050336">
    <property type="entry name" value="Chromosome_partition/occlusion"/>
</dbReference>
<keyword evidence="2" id="KW-0159">Chromosome partition</keyword>
<gene>
    <name evidence="6" type="ORF">A3A16_03275</name>
</gene>
<proteinExistence type="inferred from homology"/>
<dbReference type="FunFam" id="3.90.1530.30:FF:000001">
    <property type="entry name" value="Chromosome partitioning protein ParB"/>
    <property type="match status" value="1"/>
</dbReference>
<dbReference type="PANTHER" id="PTHR33375">
    <property type="entry name" value="CHROMOSOME-PARTITIONING PROTEIN PARB-RELATED"/>
    <property type="match status" value="1"/>
</dbReference>
<dbReference type="Gene3D" id="1.10.10.2830">
    <property type="match status" value="1"/>
</dbReference>
<dbReference type="NCBIfam" id="TIGR00180">
    <property type="entry name" value="parB_part"/>
    <property type="match status" value="1"/>
</dbReference>
<name>A0A1G1ZR00_9BACT</name>
<dbReference type="AlphaFoldDB" id="A0A1G1ZR00"/>
<reference evidence="6 7" key="1">
    <citation type="journal article" date="2016" name="Nat. Commun.">
        <title>Thousands of microbial genomes shed light on interconnected biogeochemical processes in an aquifer system.</title>
        <authorList>
            <person name="Anantharaman K."/>
            <person name="Brown C.T."/>
            <person name="Hug L.A."/>
            <person name="Sharon I."/>
            <person name="Castelle C.J."/>
            <person name="Probst A.J."/>
            <person name="Thomas B.C."/>
            <person name="Singh A."/>
            <person name="Wilkins M.J."/>
            <person name="Karaoz U."/>
            <person name="Brodie E.L."/>
            <person name="Williams K.H."/>
            <person name="Hubbard S.S."/>
            <person name="Banfield J.F."/>
        </authorList>
    </citation>
    <scope>NUCLEOTIDE SEQUENCE [LARGE SCALE GENOMIC DNA]</scope>
</reference>
<keyword evidence="3" id="KW-0238">DNA-binding</keyword>
<organism evidence="6 7">
    <name type="scientific">Candidatus Harrisonbacteria bacterium RIFCSPLOWO2_01_FULL_44_18</name>
    <dbReference type="NCBI Taxonomy" id="1798407"/>
    <lineage>
        <taxon>Bacteria</taxon>
        <taxon>Candidatus Harrisoniibacteriota</taxon>
    </lineage>
</organism>
<dbReference type="InterPro" id="IPR004437">
    <property type="entry name" value="ParB/RepB/Spo0J"/>
</dbReference>
<evidence type="ECO:0000259" key="5">
    <source>
        <dbReference type="SMART" id="SM00470"/>
    </source>
</evidence>
<protein>
    <recommendedName>
        <fullName evidence="5">ParB-like N-terminal domain-containing protein</fullName>
    </recommendedName>
</protein>
<comment type="caution">
    <text evidence="6">The sequence shown here is derived from an EMBL/GenBank/DDBJ whole genome shotgun (WGS) entry which is preliminary data.</text>
</comment>
<dbReference type="PANTHER" id="PTHR33375:SF1">
    <property type="entry name" value="CHROMOSOME-PARTITIONING PROTEIN PARB-RELATED"/>
    <property type="match status" value="1"/>
</dbReference>
<dbReference type="InterPro" id="IPR057240">
    <property type="entry name" value="ParB_dimer_C"/>
</dbReference>
<dbReference type="GO" id="GO:0003677">
    <property type="term" value="F:DNA binding"/>
    <property type="evidence" value="ECO:0007669"/>
    <property type="project" value="UniProtKB-KW"/>
</dbReference>
<dbReference type="GO" id="GO:0005694">
    <property type="term" value="C:chromosome"/>
    <property type="evidence" value="ECO:0007669"/>
    <property type="project" value="TreeGrafter"/>
</dbReference>
<dbReference type="Gene3D" id="3.90.1530.30">
    <property type="match status" value="1"/>
</dbReference>
<dbReference type="CDD" id="cd16393">
    <property type="entry name" value="SPO0J_N"/>
    <property type="match status" value="1"/>
</dbReference>
<dbReference type="Pfam" id="PF02195">
    <property type="entry name" value="ParB_N"/>
    <property type="match status" value="1"/>
</dbReference>
<evidence type="ECO:0000256" key="3">
    <source>
        <dbReference type="ARBA" id="ARBA00023125"/>
    </source>
</evidence>
<sequence>MENLPIQGPVFLIETEHITPNPHQPRRDFDEESLRELASSIREFGILQPLVVSKIEKEIETGTVVEYQLIAGERRWRAAKILGLERVPAIIKSVNLERERLEMAVIENVQRADLNPIEAARAYARLQDEFGLTQREVAARLGKSREVIANTVRLLNLPSQIQEALTKGHINESQGRLLLAVVDLAQQQTLFDDLLKNNLSVRELKSRIQRLNDSSKEKSTEEESGAATAIDPETQALQRQLEEFLGTKVKLEKSGPTGRLTIIFYSPEELRGIVQKLLVEKRIPDPAPPVKPDSEFFV</sequence>
<dbReference type="FunFam" id="1.10.10.2830:FF:000001">
    <property type="entry name" value="Chromosome partitioning protein ParB"/>
    <property type="match status" value="1"/>
</dbReference>
<evidence type="ECO:0000256" key="4">
    <source>
        <dbReference type="SAM" id="MobiDB-lite"/>
    </source>
</evidence>
<evidence type="ECO:0000313" key="7">
    <source>
        <dbReference type="Proteomes" id="UP000177942"/>
    </source>
</evidence>
<dbReference type="Pfam" id="PF23552">
    <property type="entry name" value="ParB_C"/>
    <property type="match status" value="1"/>
</dbReference>
<dbReference type="InterPro" id="IPR041468">
    <property type="entry name" value="HTH_ParB/Spo0J"/>
</dbReference>
<dbReference type="SMART" id="SM00470">
    <property type="entry name" value="ParB"/>
    <property type="match status" value="1"/>
</dbReference>
<accession>A0A1G1ZR00</accession>
<comment type="similarity">
    <text evidence="1">Belongs to the ParB family.</text>
</comment>
<dbReference type="SUPFAM" id="SSF110849">
    <property type="entry name" value="ParB/Sulfiredoxin"/>
    <property type="match status" value="1"/>
</dbReference>
<dbReference type="STRING" id="1798407.A3A16_03275"/>
<evidence type="ECO:0000256" key="1">
    <source>
        <dbReference type="ARBA" id="ARBA00006295"/>
    </source>
</evidence>
<dbReference type="GO" id="GO:0007059">
    <property type="term" value="P:chromosome segregation"/>
    <property type="evidence" value="ECO:0007669"/>
    <property type="project" value="UniProtKB-KW"/>
</dbReference>
<feature type="domain" description="ParB-like N-terminal" evidence="5">
    <location>
        <begin position="11"/>
        <end position="109"/>
    </location>
</feature>
<dbReference type="EMBL" id="MHJJ01000003">
    <property type="protein sequence ID" value="OGY66227.1"/>
    <property type="molecule type" value="Genomic_DNA"/>
</dbReference>
<dbReference type="InterPro" id="IPR003115">
    <property type="entry name" value="ParB_N"/>
</dbReference>
<dbReference type="Pfam" id="PF17762">
    <property type="entry name" value="HTH_ParB"/>
    <property type="match status" value="1"/>
</dbReference>
<dbReference type="Proteomes" id="UP000177942">
    <property type="component" value="Unassembled WGS sequence"/>
</dbReference>
<feature type="region of interest" description="Disordered" evidence="4">
    <location>
        <begin position="210"/>
        <end position="233"/>
    </location>
</feature>